<feature type="domain" description="CID" evidence="2">
    <location>
        <begin position="22"/>
        <end position="151"/>
    </location>
</feature>
<dbReference type="WBParaSite" id="TCONS_00006155.p1">
    <property type="protein sequence ID" value="TCONS_00006155.p1"/>
    <property type="gene ID" value="XLOC_004333"/>
</dbReference>
<evidence type="ECO:0000256" key="1">
    <source>
        <dbReference type="SAM" id="MobiDB-lite"/>
    </source>
</evidence>
<organism evidence="4">
    <name type="scientific">Strongyloides stercoralis</name>
    <name type="common">Threadworm</name>
    <dbReference type="NCBI Taxonomy" id="6248"/>
    <lineage>
        <taxon>Eukaryota</taxon>
        <taxon>Metazoa</taxon>
        <taxon>Ecdysozoa</taxon>
        <taxon>Nematoda</taxon>
        <taxon>Chromadorea</taxon>
        <taxon>Rhabditida</taxon>
        <taxon>Tylenchina</taxon>
        <taxon>Panagrolaimomorpha</taxon>
        <taxon>Strongyloidoidea</taxon>
        <taxon>Strongyloididae</taxon>
        <taxon>Strongyloides</taxon>
    </lineage>
</organism>
<dbReference type="InterPro" id="IPR006569">
    <property type="entry name" value="CID_dom"/>
</dbReference>
<evidence type="ECO:0000313" key="4">
    <source>
        <dbReference type="WBParaSite" id="SSTP_0000152300.1"/>
    </source>
</evidence>
<protein>
    <submittedName>
        <fullName evidence="4 5">CID domain-containing protein</fullName>
    </submittedName>
</protein>
<feature type="compositionally biased region" description="Polar residues" evidence="1">
    <location>
        <begin position="442"/>
        <end position="452"/>
    </location>
</feature>
<dbReference type="Gene3D" id="1.25.40.90">
    <property type="match status" value="1"/>
</dbReference>
<evidence type="ECO:0000313" key="5">
    <source>
        <dbReference type="WBParaSite" id="TCONS_00006155.p1"/>
    </source>
</evidence>
<dbReference type="InterPro" id="IPR008942">
    <property type="entry name" value="ENTH_VHS"/>
</dbReference>
<name>A0A0K0DWA6_STRER</name>
<feature type="region of interest" description="Disordered" evidence="1">
    <location>
        <begin position="330"/>
        <end position="452"/>
    </location>
</feature>
<evidence type="ECO:0000313" key="3">
    <source>
        <dbReference type="Proteomes" id="UP000035681"/>
    </source>
</evidence>
<accession>A0A0K0DWA6</accession>
<feature type="compositionally biased region" description="Basic residues" evidence="1">
    <location>
        <begin position="414"/>
        <end position="424"/>
    </location>
</feature>
<dbReference type="AlphaFoldDB" id="A0A0K0DWA6"/>
<sequence>MASDLKYQDAFEAELRMALRLVHDDDTQVRNCSTLFRKKPSRIEDCCKLWLNFFQNSPKVKGIKSDDDEKAMDKVRKHRLGLLYVFNDTIQRIRSEVPSCLESFKQAFYPKVIEACEIQSKDKDDSIIKRWERTFKILGDRKCFSTQEIETFIDTLHGKNIPINLENDKEDEITYLNYDDEVGRISNVIHLAEDFNNIGINDVYDEDDKTRRLRECKIRKQCLTRCLELFDHFNKFSTKQDKQRNDIMREKVVELLVKYNDFQEKLFLFGTPVPVTSTQCSEASSNFDDKQQDVQLNSGKDNAQSIINDTIKNNDNNKYHYKDNKEFKRSLSNDKIHRDNLRNERGDYRDKRKGYDNGHRYYHDFKSKGYNTGPPYNNYHNRRPSDKHFFARRRDDHYSRPGSFKERGGYRDRSPRRHNNWKRSKSPEKRRSLSRSPTRRSNLYNSNKQRYD</sequence>
<feature type="compositionally biased region" description="Basic and acidic residues" evidence="1">
    <location>
        <begin position="383"/>
        <end position="413"/>
    </location>
</feature>
<dbReference type="WBParaSite" id="SSTP_0000152300.1">
    <property type="protein sequence ID" value="SSTP_0000152300.1"/>
    <property type="gene ID" value="SSTP_0000152300"/>
</dbReference>
<evidence type="ECO:0000259" key="2">
    <source>
        <dbReference type="Pfam" id="PF04818"/>
    </source>
</evidence>
<feature type="compositionally biased region" description="Basic and acidic residues" evidence="1">
    <location>
        <begin position="330"/>
        <end position="367"/>
    </location>
</feature>
<reference evidence="4" key="1">
    <citation type="submission" date="2015-08" db="UniProtKB">
        <authorList>
            <consortium name="WormBaseParasite"/>
        </authorList>
    </citation>
    <scope>IDENTIFICATION</scope>
</reference>
<dbReference type="Pfam" id="PF04818">
    <property type="entry name" value="CID"/>
    <property type="match status" value="1"/>
</dbReference>
<proteinExistence type="predicted"/>
<keyword evidence="3" id="KW-1185">Reference proteome</keyword>
<dbReference type="Proteomes" id="UP000035681">
    <property type="component" value="Unplaced"/>
</dbReference>